<proteinExistence type="predicted"/>
<keyword evidence="3" id="KW-1185">Reference proteome</keyword>
<dbReference type="EMBL" id="BQKI01000090">
    <property type="protein sequence ID" value="GJN36541.1"/>
    <property type="molecule type" value="Genomic_DNA"/>
</dbReference>
<evidence type="ECO:0000256" key="1">
    <source>
        <dbReference type="SAM" id="Phobius"/>
    </source>
</evidence>
<sequence>MKIPSHFLSLSLSACTQSRECGGAESTCDSSLMDTVDAIILLGMLAALGFLLVPYTKLLLEFGVLLHPACVSATIFFDAAVIATFVV</sequence>
<protein>
    <submittedName>
        <fullName evidence="2">Uncharacterized protein</fullName>
    </submittedName>
</protein>
<reference evidence="2" key="2">
    <citation type="submission" date="2021-12" db="EMBL/GenBank/DDBJ databases">
        <title>Resequencing data analysis of finger millet.</title>
        <authorList>
            <person name="Hatakeyama M."/>
            <person name="Aluri S."/>
            <person name="Balachadran M.T."/>
            <person name="Sivarajan S.R."/>
            <person name="Poveda L."/>
            <person name="Shimizu-Inatsugi R."/>
            <person name="Schlapbach R."/>
            <person name="Sreeman S.M."/>
            <person name="Shimizu K.K."/>
        </authorList>
    </citation>
    <scope>NUCLEOTIDE SEQUENCE</scope>
</reference>
<reference evidence="2" key="1">
    <citation type="journal article" date="2018" name="DNA Res.">
        <title>Multiple hybrid de novo genome assembly of finger millet, an orphan allotetraploid crop.</title>
        <authorList>
            <person name="Hatakeyama M."/>
            <person name="Aluri S."/>
            <person name="Balachadran M.T."/>
            <person name="Sivarajan S.R."/>
            <person name="Patrignani A."/>
            <person name="Gruter S."/>
            <person name="Poveda L."/>
            <person name="Shimizu-Inatsugi R."/>
            <person name="Baeten J."/>
            <person name="Francoijs K.J."/>
            <person name="Nataraja K.N."/>
            <person name="Reddy Y.A.N."/>
            <person name="Phadnis S."/>
            <person name="Ravikumar R.L."/>
            <person name="Schlapbach R."/>
            <person name="Sreeman S.M."/>
            <person name="Shimizu K.K."/>
        </authorList>
    </citation>
    <scope>NUCLEOTIDE SEQUENCE</scope>
</reference>
<accession>A0AAV5FQI4</accession>
<organism evidence="2 3">
    <name type="scientific">Eleusine coracana subsp. coracana</name>
    <dbReference type="NCBI Taxonomy" id="191504"/>
    <lineage>
        <taxon>Eukaryota</taxon>
        <taxon>Viridiplantae</taxon>
        <taxon>Streptophyta</taxon>
        <taxon>Embryophyta</taxon>
        <taxon>Tracheophyta</taxon>
        <taxon>Spermatophyta</taxon>
        <taxon>Magnoliopsida</taxon>
        <taxon>Liliopsida</taxon>
        <taxon>Poales</taxon>
        <taxon>Poaceae</taxon>
        <taxon>PACMAD clade</taxon>
        <taxon>Chloridoideae</taxon>
        <taxon>Cynodonteae</taxon>
        <taxon>Eleusininae</taxon>
        <taxon>Eleusine</taxon>
    </lineage>
</organism>
<dbReference type="PROSITE" id="PS51257">
    <property type="entry name" value="PROKAR_LIPOPROTEIN"/>
    <property type="match status" value="1"/>
</dbReference>
<keyword evidence="1" id="KW-1133">Transmembrane helix</keyword>
<keyword evidence="1" id="KW-0812">Transmembrane</keyword>
<gene>
    <name evidence="2" type="primary">gb25412</name>
    <name evidence="2" type="ORF">PR202_gb25412</name>
</gene>
<keyword evidence="1" id="KW-0472">Membrane</keyword>
<comment type="caution">
    <text evidence="2">The sequence shown here is derived from an EMBL/GenBank/DDBJ whole genome shotgun (WGS) entry which is preliminary data.</text>
</comment>
<name>A0AAV5FQI4_ELECO</name>
<evidence type="ECO:0000313" key="2">
    <source>
        <dbReference type="EMBL" id="GJN36541.1"/>
    </source>
</evidence>
<dbReference type="AlphaFoldDB" id="A0AAV5FQI4"/>
<feature type="transmembrane region" description="Helical" evidence="1">
    <location>
        <begin position="39"/>
        <end position="55"/>
    </location>
</feature>
<evidence type="ECO:0000313" key="3">
    <source>
        <dbReference type="Proteomes" id="UP001054889"/>
    </source>
</evidence>
<feature type="transmembrane region" description="Helical" evidence="1">
    <location>
        <begin position="62"/>
        <end position="86"/>
    </location>
</feature>
<dbReference type="Proteomes" id="UP001054889">
    <property type="component" value="Unassembled WGS sequence"/>
</dbReference>